<dbReference type="STRING" id="1217970.SAMN05444002_2939"/>
<dbReference type="Pfam" id="PF08818">
    <property type="entry name" value="DUF1801"/>
    <property type="match status" value="1"/>
</dbReference>
<protein>
    <submittedName>
        <fullName evidence="2">Uncharacterized conserved protein YdeI, YjbR/CyaY-like superfamily, DUF1801 family</fullName>
    </submittedName>
</protein>
<dbReference type="OrthoDB" id="214150at2"/>
<gene>
    <name evidence="2" type="ORF">SAMN05444002_2939</name>
</gene>
<accession>A0A1N6GZE5</accession>
<evidence type="ECO:0000313" key="3">
    <source>
        <dbReference type="Proteomes" id="UP000184932"/>
    </source>
</evidence>
<reference evidence="3" key="1">
    <citation type="submission" date="2016-11" db="EMBL/GenBank/DDBJ databases">
        <authorList>
            <person name="Varghese N."/>
            <person name="Submissions S."/>
        </authorList>
    </citation>
    <scope>NUCLEOTIDE SEQUENCE [LARGE SCALE GENOMIC DNA]</scope>
    <source>
        <strain evidence="3">DSM 29440</strain>
    </source>
</reference>
<proteinExistence type="predicted"/>
<dbReference type="SUPFAM" id="SSF159888">
    <property type="entry name" value="YdhG-like"/>
    <property type="match status" value="1"/>
</dbReference>
<evidence type="ECO:0000313" key="2">
    <source>
        <dbReference type="EMBL" id="SIO12948.1"/>
    </source>
</evidence>
<sequence length="195" mass="21666">MGSEDRRAGVFYGKLGEWKAEMEAVRAVLLAGPLDETFKWRQPCYVWNGTNVCMPGGYGGRCRLSFFRGVLMEDPEGLLVPPGPNSRAARVMEFRSVAEVEAARAAIEGFVAQAVTLVEEGRTVDLPDDDFDLPEELEEALAADDELREAWEGLTPGRRRGWALHFGGAKKAETRVRRIEKARDAILDGKGMHDR</sequence>
<dbReference type="RefSeq" id="WP_074256897.1">
    <property type="nucleotide sequence ID" value="NZ_FSRL01000001.1"/>
</dbReference>
<dbReference type="Pfam" id="PF13376">
    <property type="entry name" value="OmdA"/>
    <property type="match status" value="1"/>
</dbReference>
<dbReference type="PIRSF" id="PIRSF021308">
    <property type="entry name" value="UCP021308"/>
    <property type="match status" value="1"/>
</dbReference>
<dbReference type="InterPro" id="IPR014922">
    <property type="entry name" value="YdhG-like"/>
</dbReference>
<organism evidence="2 3">
    <name type="scientific">Vannielia litorea</name>
    <dbReference type="NCBI Taxonomy" id="1217970"/>
    <lineage>
        <taxon>Bacteria</taxon>
        <taxon>Pseudomonadati</taxon>
        <taxon>Pseudomonadota</taxon>
        <taxon>Alphaproteobacteria</taxon>
        <taxon>Rhodobacterales</taxon>
        <taxon>Paracoccaceae</taxon>
        <taxon>Vannielia</taxon>
    </lineage>
</organism>
<dbReference type="Proteomes" id="UP000184932">
    <property type="component" value="Unassembled WGS sequence"/>
</dbReference>
<feature type="domain" description="YdhG-like" evidence="1">
    <location>
        <begin position="18"/>
        <end position="115"/>
    </location>
</feature>
<dbReference type="AlphaFoldDB" id="A0A1N6GZE5"/>
<dbReference type="EMBL" id="FSRL01000001">
    <property type="protein sequence ID" value="SIO12948.1"/>
    <property type="molecule type" value="Genomic_DNA"/>
</dbReference>
<keyword evidence="3" id="KW-1185">Reference proteome</keyword>
<dbReference type="InterPro" id="IPR016786">
    <property type="entry name" value="YdeI_bac"/>
</dbReference>
<name>A0A1N6GZE5_9RHOB</name>
<evidence type="ECO:0000259" key="1">
    <source>
        <dbReference type="Pfam" id="PF08818"/>
    </source>
</evidence>